<evidence type="ECO:0000313" key="2">
    <source>
        <dbReference type="EMBL" id="CAM11553.1"/>
    </source>
</evidence>
<name>B1V9C1_PHYAS</name>
<evidence type="ECO:0000313" key="3">
    <source>
        <dbReference type="Proteomes" id="UP000008323"/>
    </source>
</evidence>
<protein>
    <submittedName>
        <fullName evidence="2">Uncharacterized protein</fullName>
    </submittedName>
</protein>
<evidence type="ECO:0000256" key="1">
    <source>
        <dbReference type="SAM" id="Phobius"/>
    </source>
</evidence>
<reference evidence="2 3" key="1">
    <citation type="journal article" date="2008" name="J. Bacteriol.">
        <title>Comparative genome analysis of 'Candidatus Phytoplasma australiense' (subgroup tuf-Australia I; rp-A) and 'Ca. Phytoplasma asteris' strains OY-M and AY-WB.</title>
        <authorList>
            <person name="Tran-Nguyen L.T."/>
            <person name="Kube M."/>
            <person name="Schneider B."/>
            <person name="Reinhardt R."/>
            <person name="Gibb K.S."/>
        </authorList>
    </citation>
    <scope>NUCLEOTIDE SEQUENCE [LARGE SCALE GENOMIC DNA]</scope>
</reference>
<dbReference type="EMBL" id="AM422018">
    <property type="protein sequence ID" value="CAM11553.1"/>
    <property type="molecule type" value="Genomic_DNA"/>
</dbReference>
<keyword evidence="1" id="KW-0812">Transmembrane</keyword>
<dbReference type="Proteomes" id="UP000008323">
    <property type="component" value="Chromosome"/>
</dbReference>
<keyword evidence="1" id="KW-1133">Transmembrane helix</keyword>
<feature type="transmembrane region" description="Helical" evidence="1">
    <location>
        <begin position="9"/>
        <end position="28"/>
    </location>
</feature>
<accession>B1V9C1</accession>
<dbReference type="AlphaFoldDB" id="B1V9C1"/>
<proteinExistence type="predicted"/>
<dbReference type="KEGG" id="pal:PA0218"/>
<sequence length="74" mass="9258">MWLIHCKCLIILMFIVSYFFKFVFKISFYKNVFRQNWKIIFSFKDFLKAKSCPYFFEADKINEKRHKKKTISKR</sequence>
<keyword evidence="1" id="KW-0472">Membrane</keyword>
<organism evidence="2 3">
    <name type="scientific">Phytoplasma australiense</name>
    <dbReference type="NCBI Taxonomy" id="59748"/>
    <lineage>
        <taxon>Bacteria</taxon>
        <taxon>Bacillati</taxon>
        <taxon>Mycoplasmatota</taxon>
        <taxon>Mollicutes</taxon>
        <taxon>Acholeplasmatales</taxon>
        <taxon>Acholeplasmataceae</taxon>
        <taxon>Candidatus Phytoplasma</taxon>
        <taxon>16SrXII (Stolbur group)</taxon>
    </lineage>
</organism>
<gene>
    <name evidence="2" type="ordered locus">PA0218</name>
</gene>